<organism evidence="3 4">
    <name type="scientific">Sclerotinia sclerotiorum (strain ATCC 18683 / 1980 / Ss-1)</name>
    <name type="common">White mold</name>
    <name type="synonym">Whetzelinia sclerotiorum</name>
    <dbReference type="NCBI Taxonomy" id="665079"/>
    <lineage>
        <taxon>Eukaryota</taxon>
        <taxon>Fungi</taxon>
        <taxon>Dikarya</taxon>
        <taxon>Ascomycota</taxon>
        <taxon>Pezizomycotina</taxon>
        <taxon>Leotiomycetes</taxon>
        <taxon>Helotiales</taxon>
        <taxon>Sclerotiniaceae</taxon>
        <taxon>Sclerotinia</taxon>
    </lineage>
</organism>
<dbReference type="Proteomes" id="UP000177798">
    <property type="component" value="Chromosome 14"/>
</dbReference>
<name>A0A1D9QK51_SCLS1</name>
<reference evidence="4" key="1">
    <citation type="journal article" date="2017" name="Genome Biol. Evol.">
        <title>The complete genome sequence of the phytopathogenic fungus Sclerotinia sclerotiorum reveals insights into the genome architecture of broad host range pathogens.</title>
        <authorList>
            <person name="Derbyshire M."/>
            <person name="Denton-Giles M."/>
            <person name="Hegedus D."/>
            <person name="Seifbarghy S."/>
            <person name="Rollins J."/>
            <person name="van Kan J."/>
            <person name="Seidl M.F."/>
            <person name="Faino L."/>
            <person name="Mbengue M."/>
            <person name="Navaud O."/>
            <person name="Raffaele S."/>
            <person name="Hammond-Kosack K."/>
            <person name="Heard S."/>
            <person name="Oliver R."/>
        </authorList>
    </citation>
    <scope>NUCLEOTIDE SEQUENCE [LARGE SCALE GENOMIC DNA]</scope>
    <source>
        <strain evidence="4">ATCC 18683 / 1980 / Ss-1</strain>
    </source>
</reference>
<dbReference type="AlphaFoldDB" id="A0A1D9QK51"/>
<dbReference type="EMBL" id="CP017827">
    <property type="protein sequence ID" value="APA15182.1"/>
    <property type="molecule type" value="Genomic_DNA"/>
</dbReference>
<feature type="chain" id="PRO_5010581057" evidence="2">
    <location>
        <begin position="21"/>
        <end position="215"/>
    </location>
</feature>
<keyword evidence="2" id="KW-0732">Signal</keyword>
<evidence type="ECO:0000313" key="3">
    <source>
        <dbReference type="EMBL" id="APA15182.1"/>
    </source>
</evidence>
<accession>A0A1D9QK51</accession>
<evidence type="ECO:0000256" key="1">
    <source>
        <dbReference type="SAM" id="MobiDB-lite"/>
    </source>
</evidence>
<feature type="region of interest" description="Disordered" evidence="1">
    <location>
        <begin position="99"/>
        <end position="119"/>
    </location>
</feature>
<dbReference type="RefSeq" id="XP_001590026.1">
    <property type="nucleotide sequence ID" value="XM_001589976.1"/>
</dbReference>
<proteinExistence type="predicted"/>
<gene>
    <name evidence="3" type="ORF">sscle_14g099520</name>
</gene>
<feature type="signal peptide" evidence="2">
    <location>
        <begin position="1"/>
        <end position="20"/>
    </location>
</feature>
<dbReference type="KEGG" id="ssl:SS1G_08790"/>
<dbReference type="OrthoDB" id="3560157at2759"/>
<evidence type="ECO:0000256" key="2">
    <source>
        <dbReference type="SAM" id="SignalP"/>
    </source>
</evidence>
<dbReference type="VEuPathDB" id="FungiDB:sscle_14g099520"/>
<sequence length="215" mass="22723">MLSNAIIVLLGLTILDGVGCLPILNSIESGNTITISLRDGAPLDTSSVLVNSLKGTVGPVVMDRLDDLPLIKNRHGNNGLGNPSSPATLDDDVEDTTIGKRDTPSLIGARDKTSASPLVTHSEEREFEDHIRAENAFPPATLEEQDPEITGDLSSLIVAPLQVVDSITRRSEILNPSELLNGVIPYVQGITDTTETEVAEILAAAREIIGSVGDV</sequence>
<protein>
    <submittedName>
        <fullName evidence="3">Uncharacterized protein</fullName>
    </submittedName>
</protein>
<evidence type="ECO:0000313" key="4">
    <source>
        <dbReference type="Proteomes" id="UP000177798"/>
    </source>
</evidence>
<feature type="compositionally biased region" description="Basic and acidic residues" evidence="1">
    <location>
        <begin position="99"/>
        <end position="113"/>
    </location>
</feature>